<dbReference type="GO" id="GO:0008234">
    <property type="term" value="F:cysteine-type peptidase activity"/>
    <property type="evidence" value="ECO:0007669"/>
    <property type="project" value="UniProtKB-KW"/>
</dbReference>
<comment type="similarity">
    <text evidence="1">Belongs to the peptidase C1 family.</text>
</comment>
<dbReference type="CDD" id="cd02619">
    <property type="entry name" value="Peptidase_C1"/>
    <property type="match status" value="1"/>
</dbReference>
<proteinExistence type="inferred from homology"/>
<dbReference type="InterPro" id="IPR000668">
    <property type="entry name" value="Peptidase_C1A_C"/>
</dbReference>
<dbReference type="PANTHER" id="PTHR12411">
    <property type="entry name" value="CYSTEINE PROTEASE FAMILY C1-RELATED"/>
    <property type="match status" value="1"/>
</dbReference>
<evidence type="ECO:0000259" key="6">
    <source>
        <dbReference type="Pfam" id="PF00112"/>
    </source>
</evidence>
<dbReference type="GO" id="GO:0006508">
    <property type="term" value="P:proteolysis"/>
    <property type="evidence" value="ECO:0007669"/>
    <property type="project" value="UniProtKB-KW"/>
</dbReference>
<dbReference type="InterPro" id="IPR038765">
    <property type="entry name" value="Papain-like_cys_pep_sf"/>
</dbReference>
<dbReference type="Gene3D" id="3.90.70.10">
    <property type="entry name" value="Cysteine proteinases"/>
    <property type="match status" value="1"/>
</dbReference>
<evidence type="ECO:0000313" key="8">
    <source>
        <dbReference type="Proteomes" id="UP000078284"/>
    </source>
</evidence>
<dbReference type="ExpressionAtlas" id="A0A178UCW5">
    <property type="expression patterns" value="baseline and differential"/>
</dbReference>
<feature type="domain" description="Peptidase C1A papain C-terminal" evidence="6">
    <location>
        <begin position="173"/>
        <end position="277"/>
    </location>
</feature>
<dbReference type="InterPro" id="IPR013128">
    <property type="entry name" value="Peptidase_C1A"/>
</dbReference>
<evidence type="ECO:0000256" key="2">
    <source>
        <dbReference type="ARBA" id="ARBA00022670"/>
    </source>
</evidence>
<dbReference type="EMBL" id="LUHQ01000005">
    <property type="protein sequence ID" value="OAO91535.1"/>
    <property type="molecule type" value="Genomic_DNA"/>
</dbReference>
<name>A0A178UCW5_ARATH</name>
<reference evidence="8" key="1">
    <citation type="journal article" date="2016" name="Proc. Natl. Acad. Sci. U.S.A.">
        <title>Chromosome-level assembly of Arabidopsis thaliana Ler reveals the extent of translocation and inversion polymorphisms.</title>
        <authorList>
            <person name="Zapata L."/>
            <person name="Ding J."/>
            <person name="Willing E.M."/>
            <person name="Hartwig B."/>
            <person name="Bezdan D."/>
            <person name="Jiao W.B."/>
            <person name="Patel V."/>
            <person name="Velikkakam James G."/>
            <person name="Koornneef M."/>
            <person name="Ossowski S."/>
            <person name="Schneeberger K."/>
        </authorList>
    </citation>
    <scope>NUCLEOTIDE SEQUENCE [LARGE SCALE GENOMIC DNA]</scope>
    <source>
        <strain evidence="8">cv. Landsberg erecta</strain>
    </source>
</reference>
<keyword evidence="3" id="KW-0378">Hydrolase</keyword>
<evidence type="ECO:0000256" key="3">
    <source>
        <dbReference type="ARBA" id="ARBA00022801"/>
    </source>
</evidence>
<evidence type="ECO:0000256" key="1">
    <source>
        <dbReference type="ARBA" id="ARBA00008455"/>
    </source>
</evidence>
<gene>
    <name evidence="7" type="ordered locus">AXX17_At5g16770</name>
</gene>
<protein>
    <recommendedName>
        <fullName evidence="6">Peptidase C1A papain C-terminal domain-containing protein</fullName>
    </recommendedName>
</protein>
<organism evidence="7 8">
    <name type="scientific">Arabidopsis thaliana</name>
    <name type="common">Mouse-ear cress</name>
    <dbReference type="NCBI Taxonomy" id="3702"/>
    <lineage>
        <taxon>Eukaryota</taxon>
        <taxon>Viridiplantae</taxon>
        <taxon>Streptophyta</taxon>
        <taxon>Embryophyta</taxon>
        <taxon>Tracheophyta</taxon>
        <taxon>Spermatophyta</taxon>
        <taxon>Magnoliopsida</taxon>
        <taxon>eudicotyledons</taxon>
        <taxon>Gunneridae</taxon>
        <taxon>Pentapetalae</taxon>
        <taxon>rosids</taxon>
        <taxon>malvids</taxon>
        <taxon>Brassicales</taxon>
        <taxon>Brassicaceae</taxon>
        <taxon>Camelineae</taxon>
        <taxon>Arabidopsis</taxon>
    </lineage>
</organism>
<evidence type="ECO:0000256" key="4">
    <source>
        <dbReference type="ARBA" id="ARBA00022807"/>
    </source>
</evidence>
<feature type="compositionally biased region" description="Gly residues" evidence="5">
    <location>
        <begin position="15"/>
        <end position="24"/>
    </location>
</feature>
<comment type="caution">
    <text evidence="7">The sequence shown here is derived from an EMBL/GenBank/DDBJ whole genome shotgun (WGS) entry which is preliminary data.</text>
</comment>
<feature type="region of interest" description="Disordered" evidence="5">
    <location>
        <begin position="15"/>
        <end position="58"/>
    </location>
</feature>
<sequence length="285" mass="32596">MNLYSTEMEDYNGGFGGIGTGGGKGKGKNIPNQRKLDVEAQREQAKKAQQDGERAESVEEFPIPKDYGDGSRIDFCWTRTHKHLLQRIVEQKEDDCWAWALVRILQFYYNMNITAIAEQKTLSIKSLVKHVILGKKEAENNNKLDKKSLAVTSFKRAIDYIFEKGIERDYGTQMYKIKASFITKPNATPEEIRGLLLTQGPIGISVDLCGIFRQVYEFKEIYVLPEPKENMERHALIIVGFGTTKDSKLFFIVQNTWGTKWGFNGYARIIIKKTCPIFYVSELVN</sequence>
<dbReference type="SUPFAM" id="SSF54001">
    <property type="entry name" value="Cysteine proteinases"/>
    <property type="match status" value="1"/>
</dbReference>
<evidence type="ECO:0000313" key="7">
    <source>
        <dbReference type="EMBL" id="OAO91535.1"/>
    </source>
</evidence>
<keyword evidence="2" id="KW-0645">Protease</keyword>
<feature type="compositionally biased region" description="Basic and acidic residues" evidence="5">
    <location>
        <begin position="34"/>
        <end position="58"/>
    </location>
</feature>
<dbReference type="Proteomes" id="UP000078284">
    <property type="component" value="Chromosome 5"/>
</dbReference>
<dbReference type="AlphaFoldDB" id="A0A178UCW5"/>
<evidence type="ECO:0000256" key="5">
    <source>
        <dbReference type="SAM" id="MobiDB-lite"/>
    </source>
</evidence>
<keyword evidence="4" id="KW-0788">Thiol protease</keyword>
<accession>A0A178UCW5</accession>
<dbReference type="Pfam" id="PF00112">
    <property type="entry name" value="Peptidase_C1"/>
    <property type="match status" value="1"/>
</dbReference>